<dbReference type="EMBL" id="JARJCM010000054">
    <property type="protein sequence ID" value="KAJ7034855.1"/>
    <property type="molecule type" value="Genomic_DNA"/>
</dbReference>
<organism evidence="1 2">
    <name type="scientific">Mycena alexandri</name>
    <dbReference type="NCBI Taxonomy" id="1745969"/>
    <lineage>
        <taxon>Eukaryota</taxon>
        <taxon>Fungi</taxon>
        <taxon>Dikarya</taxon>
        <taxon>Basidiomycota</taxon>
        <taxon>Agaricomycotina</taxon>
        <taxon>Agaricomycetes</taxon>
        <taxon>Agaricomycetidae</taxon>
        <taxon>Agaricales</taxon>
        <taxon>Marasmiineae</taxon>
        <taxon>Mycenaceae</taxon>
        <taxon>Mycena</taxon>
    </lineage>
</organism>
<reference evidence="1" key="1">
    <citation type="submission" date="2023-03" db="EMBL/GenBank/DDBJ databases">
        <title>Massive genome expansion in bonnet fungi (Mycena s.s.) driven by repeated elements and novel gene families across ecological guilds.</title>
        <authorList>
            <consortium name="Lawrence Berkeley National Laboratory"/>
            <person name="Harder C.B."/>
            <person name="Miyauchi S."/>
            <person name="Viragh M."/>
            <person name="Kuo A."/>
            <person name="Thoen E."/>
            <person name="Andreopoulos B."/>
            <person name="Lu D."/>
            <person name="Skrede I."/>
            <person name="Drula E."/>
            <person name="Henrissat B."/>
            <person name="Morin E."/>
            <person name="Kohler A."/>
            <person name="Barry K."/>
            <person name="LaButti K."/>
            <person name="Morin E."/>
            <person name="Salamov A."/>
            <person name="Lipzen A."/>
            <person name="Mereny Z."/>
            <person name="Hegedus B."/>
            <person name="Baldrian P."/>
            <person name="Stursova M."/>
            <person name="Weitz H."/>
            <person name="Taylor A."/>
            <person name="Grigoriev I.V."/>
            <person name="Nagy L.G."/>
            <person name="Martin F."/>
            <person name="Kauserud H."/>
        </authorList>
    </citation>
    <scope>NUCLEOTIDE SEQUENCE</scope>
    <source>
        <strain evidence="1">CBHHK200</strain>
    </source>
</reference>
<sequence>MCTHRSILVVLLPAPRVYTTIPAHKSKFLEYSGWRLEDGILTTAHAARAACPDYRIDSSFFSKVSAGVLS</sequence>
<dbReference type="Proteomes" id="UP001218188">
    <property type="component" value="Unassembled WGS sequence"/>
</dbReference>
<proteinExistence type="predicted"/>
<accession>A0AAD6SXX4</accession>
<protein>
    <submittedName>
        <fullName evidence="1">Uncharacterized protein</fullName>
    </submittedName>
</protein>
<evidence type="ECO:0000313" key="2">
    <source>
        <dbReference type="Proteomes" id="UP001218188"/>
    </source>
</evidence>
<gene>
    <name evidence="1" type="ORF">C8F04DRAFT_1100304</name>
</gene>
<dbReference type="AlphaFoldDB" id="A0AAD6SXX4"/>
<name>A0AAD6SXX4_9AGAR</name>
<evidence type="ECO:0000313" key="1">
    <source>
        <dbReference type="EMBL" id="KAJ7034855.1"/>
    </source>
</evidence>
<comment type="caution">
    <text evidence="1">The sequence shown here is derived from an EMBL/GenBank/DDBJ whole genome shotgun (WGS) entry which is preliminary data.</text>
</comment>
<keyword evidence="2" id="KW-1185">Reference proteome</keyword>